<feature type="chain" id="PRO_5041393611" description="MltA-interacting protein MipA" evidence="1">
    <location>
        <begin position="23"/>
        <end position="257"/>
    </location>
</feature>
<proteinExistence type="predicted"/>
<dbReference type="RefSeq" id="WP_284351370.1">
    <property type="nucleotide sequence ID" value="NZ_BRXS01000005.1"/>
</dbReference>
<accession>A0AA37V1X0</accession>
<keyword evidence="1" id="KW-0732">Signal</keyword>
<evidence type="ECO:0000256" key="1">
    <source>
        <dbReference type="SAM" id="SignalP"/>
    </source>
</evidence>
<sequence length="257" mass="27185">MSAARTFVHTLALALLATPAAAQQPARDSSSTSSSASWLGRVSVTARLGQLRPSGRSELFALMDRALLPTDGALRPRLTGGELHVALTPRFGVLLGAESGRSTVASVSRAQATGVTADVRQQTTLDVASLQYVGMEWQAFRWRGTRAGATDRVRLLLGAGGGVARYRLHQWGDFVDAPRSVAYADDFGSAGRGGFGYGSATLEVPVRRWIAVQGDVRRQVGSAPMSADFAAFDRLDLGGTRLGVGLRLRPAAMFGAR</sequence>
<organism evidence="2 3">
    <name type="scientific">Roseisolibacter agri</name>
    <dbReference type="NCBI Taxonomy" id="2014610"/>
    <lineage>
        <taxon>Bacteria</taxon>
        <taxon>Pseudomonadati</taxon>
        <taxon>Gemmatimonadota</taxon>
        <taxon>Gemmatimonadia</taxon>
        <taxon>Gemmatimonadales</taxon>
        <taxon>Gemmatimonadaceae</taxon>
        <taxon>Roseisolibacter</taxon>
    </lineage>
</organism>
<evidence type="ECO:0008006" key="4">
    <source>
        <dbReference type="Google" id="ProtNLM"/>
    </source>
</evidence>
<keyword evidence="3" id="KW-1185">Reference proteome</keyword>
<comment type="caution">
    <text evidence="2">The sequence shown here is derived from an EMBL/GenBank/DDBJ whole genome shotgun (WGS) entry which is preliminary data.</text>
</comment>
<evidence type="ECO:0000313" key="2">
    <source>
        <dbReference type="EMBL" id="GLC26920.1"/>
    </source>
</evidence>
<feature type="signal peptide" evidence="1">
    <location>
        <begin position="1"/>
        <end position="22"/>
    </location>
</feature>
<reference evidence="2" key="1">
    <citation type="submission" date="2022-08" db="EMBL/GenBank/DDBJ databases">
        <title>Draft genome sequencing of Roseisolibacter agri AW1220.</title>
        <authorList>
            <person name="Tobiishi Y."/>
            <person name="Tonouchi A."/>
        </authorList>
    </citation>
    <scope>NUCLEOTIDE SEQUENCE</scope>
    <source>
        <strain evidence="2">AW1220</strain>
    </source>
</reference>
<gene>
    <name evidence="2" type="ORF">rosag_34330</name>
</gene>
<dbReference type="Proteomes" id="UP001161325">
    <property type="component" value="Unassembled WGS sequence"/>
</dbReference>
<dbReference type="AlphaFoldDB" id="A0AA37V1X0"/>
<dbReference type="EMBL" id="BRXS01000005">
    <property type="protein sequence ID" value="GLC26920.1"/>
    <property type="molecule type" value="Genomic_DNA"/>
</dbReference>
<name>A0AA37V1X0_9BACT</name>
<protein>
    <recommendedName>
        <fullName evidence="4">MltA-interacting protein MipA</fullName>
    </recommendedName>
</protein>
<evidence type="ECO:0000313" key="3">
    <source>
        <dbReference type="Proteomes" id="UP001161325"/>
    </source>
</evidence>